<keyword evidence="1" id="KW-0732">Signal</keyword>
<dbReference type="EMBL" id="CP018171">
    <property type="protein sequence ID" value="APH73275.1"/>
    <property type="molecule type" value="Genomic_DNA"/>
</dbReference>
<evidence type="ECO:0000313" key="2">
    <source>
        <dbReference type="EMBL" id="APH73275.1"/>
    </source>
</evidence>
<dbReference type="AlphaFoldDB" id="A0A1L3SVC3"/>
<organism evidence="2 3">
    <name type="scientific">Aquibium oceanicum</name>
    <dbReference type="NCBI Taxonomy" id="1670800"/>
    <lineage>
        <taxon>Bacteria</taxon>
        <taxon>Pseudomonadati</taxon>
        <taxon>Pseudomonadota</taxon>
        <taxon>Alphaproteobacteria</taxon>
        <taxon>Hyphomicrobiales</taxon>
        <taxon>Phyllobacteriaceae</taxon>
        <taxon>Aquibium</taxon>
    </lineage>
</organism>
<dbReference type="RefSeq" id="WP_072606746.1">
    <property type="nucleotide sequence ID" value="NZ_CP018171.1"/>
</dbReference>
<name>A0A1L3SVC3_9HYPH</name>
<feature type="signal peptide" evidence="1">
    <location>
        <begin position="1"/>
        <end position="20"/>
    </location>
</feature>
<keyword evidence="3" id="KW-1185">Reference proteome</keyword>
<evidence type="ECO:0000256" key="1">
    <source>
        <dbReference type="SAM" id="SignalP"/>
    </source>
</evidence>
<feature type="chain" id="PRO_5012430868" description="Phosphodiester glycosidase domain-containing protein" evidence="1">
    <location>
        <begin position="21"/>
        <end position="319"/>
    </location>
</feature>
<dbReference type="Proteomes" id="UP000182840">
    <property type="component" value="Chromosome"/>
</dbReference>
<protein>
    <recommendedName>
        <fullName evidence="4">Phosphodiester glycosidase domain-containing protein</fullName>
    </recommendedName>
</protein>
<dbReference type="OrthoDB" id="423529at2"/>
<evidence type="ECO:0000313" key="3">
    <source>
        <dbReference type="Proteomes" id="UP000182840"/>
    </source>
</evidence>
<sequence>MNFPAACLLMISFLFAGASASELIDAGEVEVPYEPPYKKKKANFEQRTNISGMFCPHANWCVAVANELRGVHRFRIVRDGENLPTLVHDAAIDIGEPPPEFLEEHGLSGALDEFDLEAVAGNDDVVLLVGSHARKRKKGIYNSGSHLVGILATSDLEKDVQVNARWVTLDALLKREDMAGGAFDKQLQCGGLNIEAATIFGDRLLIGLRSPHGTYEQLHGVLVISTELSGLENENFTNARKHLLATGQPFIGIRALETVDESVFVITGDAGTSDLEDGAARECERTSTRKFPGGRSGCASGNRTMGIGLRTSSLTFPMS</sequence>
<dbReference type="KEGG" id="meso:BSQ44_19280"/>
<proteinExistence type="predicted"/>
<gene>
    <name evidence="2" type="ORF">BSQ44_19280</name>
</gene>
<accession>A0A1L3SVC3</accession>
<reference evidence="3" key="1">
    <citation type="submission" date="2016-11" db="EMBL/GenBank/DDBJ databases">
        <title>Mesorhizobium oceanicum sp. nov., isolated from deep seawater in South China Sea.</title>
        <authorList>
            <person name="Fu G.-Y."/>
        </authorList>
    </citation>
    <scope>NUCLEOTIDE SEQUENCE [LARGE SCALE GENOMIC DNA]</scope>
    <source>
        <strain evidence="3">B7</strain>
    </source>
</reference>
<evidence type="ECO:0008006" key="4">
    <source>
        <dbReference type="Google" id="ProtNLM"/>
    </source>
</evidence>